<dbReference type="Proteomes" id="UP000015927">
    <property type="component" value="Chromosome"/>
</dbReference>
<protein>
    <recommendedName>
        <fullName evidence="3">AbrB family transcriptional regulator</fullName>
    </recommendedName>
</protein>
<dbReference type="KEGG" id="lpi:LBPG_01224"/>
<evidence type="ECO:0008006" key="3">
    <source>
        <dbReference type="Google" id="ProtNLM"/>
    </source>
</evidence>
<sequence length="82" mass="9279">MHMTVKTSRQGNSIVIPIPVSFNIGENVEYQPSIDKNGVIRLTPVNQNIFKADMTYDLRKAIRKENIGDNGTPDGYENVWND</sequence>
<accession>A0A826HQ80</accession>
<dbReference type="AlphaFoldDB" id="A0A826HQ80"/>
<evidence type="ECO:0000313" key="1">
    <source>
        <dbReference type="EMBL" id="EEQ65775.2"/>
    </source>
</evidence>
<proteinExistence type="predicted"/>
<dbReference type="EMBL" id="CP002391">
    <property type="protein sequence ID" value="EEQ65775.2"/>
    <property type="molecule type" value="Genomic_DNA"/>
</dbReference>
<organism evidence="1 2">
    <name type="scientific">Lacticaseibacillus paracasei subsp. paracasei 8700:2</name>
    <dbReference type="NCBI Taxonomy" id="537973"/>
    <lineage>
        <taxon>Bacteria</taxon>
        <taxon>Bacillati</taxon>
        <taxon>Bacillota</taxon>
        <taxon>Bacilli</taxon>
        <taxon>Lactobacillales</taxon>
        <taxon>Lactobacillaceae</taxon>
        <taxon>Lacticaseibacillus</taxon>
    </lineage>
</organism>
<name>A0A826HQ80_LACPA</name>
<gene>
    <name evidence="1" type="ORF">LBPG_01224</name>
</gene>
<reference evidence="1 2" key="1">
    <citation type="submission" date="2010-12" db="EMBL/GenBank/DDBJ databases">
        <title>The Genome Sequence of Lactobacillus paracasei subsp. paracasei strain 8700:2.</title>
        <authorList>
            <consortium name="The Broad Institute Genome Sequencing Platform"/>
            <person name="Ward D."/>
            <person name="Earl A."/>
            <person name="Feldgarden M."/>
            <person name="Young S.K."/>
            <person name="Gargeya S."/>
            <person name="Zeng Q."/>
            <person name="Alvarado L."/>
            <person name="Berlin A."/>
            <person name="Bochicchio J."/>
            <person name="Chapman S.B."/>
            <person name="Chen Z."/>
            <person name="Freedman E."/>
            <person name="Gellesch M."/>
            <person name="Goldberg J."/>
            <person name="Griggs A."/>
            <person name="Gujja S."/>
            <person name="Heilman E."/>
            <person name="Heiman D."/>
            <person name="Howarth C."/>
            <person name="Mehta T."/>
            <person name="Neiman D."/>
            <person name="Pearson M."/>
            <person name="Roberts A."/>
            <person name="Saif S."/>
            <person name="Shea T."/>
            <person name="Shenoy N."/>
            <person name="Sisk P."/>
            <person name="Stolte C."/>
            <person name="Sykes S."/>
            <person name="White J."/>
            <person name="Yandava C."/>
            <person name="Saulnier D."/>
            <person name="Haas B."/>
            <person name="Nusbaum C."/>
            <person name="Birren B."/>
        </authorList>
    </citation>
    <scope>NUCLEOTIDE SEQUENCE [LARGE SCALE GENOMIC DNA]</scope>
    <source>
        <strain evidence="1 2">8700:2</strain>
    </source>
</reference>
<evidence type="ECO:0000313" key="2">
    <source>
        <dbReference type="Proteomes" id="UP000015927"/>
    </source>
</evidence>
<dbReference type="NCBIfam" id="NF047400">
    <property type="entry name" value="MazE_PemI_antitoxin"/>
    <property type="match status" value="1"/>
</dbReference>